<feature type="region of interest" description="Disordered" evidence="1">
    <location>
        <begin position="98"/>
        <end position="123"/>
    </location>
</feature>
<keyword evidence="2" id="KW-0732">Signal</keyword>
<evidence type="ECO:0000256" key="2">
    <source>
        <dbReference type="SAM" id="SignalP"/>
    </source>
</evidence>
<keyword evidence="4" id="KW-1185">Reference proteome</keyword>
<comment type="caution">
    <text evidence="3">The sequence shown here is derived from an EMBL/GenBank/DDBJ whole genome shotgun (WGS) entry which is preliminary data.</text>
</comment>
<evidence type="ECO:0000313" key="4">
    <source>
        <dbReference type="Proteomes" id="UP000185557"/>
    </source>
</evidence>
<dbReference type="RefSeq" id="WP_073607582.1">
    <property type="nucleotide sequence ID" value="NZ_MRCG01000003.1"/>
</dbReference>
<name>A0A1U7J8B7_9CYAN</name>
<organism evidence="3 4">
    <name type="scientific">Phormidium tenue NIES-30</name>
    <dbReference type="NCBI Taxonomy" id="549789"/>
    <lineage>
        <taxon>Bacteria</taxon>
        <taxon>Bacillati</taxon>
        <taxon>Cyanobacteriota</taxon>
        <taxon>Cyanophyceae</taxon>
        <taxon>Oscillatoriophycideae</taxon>
        <taxon>Oscillatoriales</taxon>
        <taxon>Oscillatoriaceae</taxon>
        <taxon>Phormidium</taxon>
    </lineage>
</organism>
<dbReference type="EMBL" id="MRCG01000003">
    <property type="protein sequence ID" value="OKH49475.1"/>
    <property type="molecule type" value="Genomic_DNA"/>
</dbReference>
<proteinExistence type="predicted"/>
<evidence type="ECO:0000313" key="3">
    <source>
        <dbReference type="EMBL" id="OKH49475.1"/>
    </source>
</evidence>
<gene>
    <name evidence="3" type="ORF">NIES30_06410</name>
</gene>
<sequence length="123" mass="13145">MLKHISTLGLLGFAALGFVAMPASADTAVVQQGTQDIYIQGDGNATVQRSQQVNRVETRGPAGRRVESTGIVQDIYQTGTVVGDDNAAYQESNQVNVIRESRPDNRGHGRGHGRGGARIDVRN</sequence>
<dbReference type="STRING" id="549789.NIES30_06410"/>
<feature type="chain" id="PRO_5012346410" evidence="2">
    <location>
        <begin position="26"/>
        <end position="123"/>
    </location>
</feature>
<dbReference type="AlphaFoldDB" id="A0A1U7J8B7"/>
<evidence type="ECO:0000256" key="1">
    <source>
        <dbReference type="SAM" id="MobiDB-lite"/>
    </source>
</evidence>
<dbReference type="OrthoDB" id="582792at2"/>
<protein>
    <submittedName>
        <fullName evidence="3">Uncharacterized protein</fullName>
    </submittedName>
</protein>
<dbReference type="Proteomes" id="UP000185557">
    <property type="component" value="Unassembled WGS sequence"/>
</dbReference>
<feature type="signal peptide" evidence="2">
    <location>
        <begin position="1"/>
        <end position="25"/>
    </location>
</feature>
<reference evidence="3 4" key="1">
    <citation type="submission" date="2016-11" db="EMBL/GenBank/DDBJ databases">
        <title>Draft Genome Sequences of Nine Cyanobacterial Strains from Diverse Habitats.</title>
        <authorList>
            <person name="Zhu T."/>
            <person name="Hou S."/>
            <person name="Lu X."/>
            <person name="Hess W.R."/>
        </authorList>
    </citation>
    <scope>NUCLEOTIDE SEQUENCE [LARGE SCALE GENOMIC DNA]</scope>
    <source>
        <strain evidence="3 4">NIES-30</strain>
    </source>
</reference>
<accession>A0A1U7J8B7</accession>